<dbReference type="GO" id="GO:0002250">
    <property type="term" value="P:adaptive immune response"/>
    <property type="evidence" value="ECO:0007669"/>
    <property type="project" value="UniProtKB-KW"/>
</dbReference>
<proteinExistence type="predicted"/>
<dbReference type="InterPro" id="IPR036179">
    <property type="entry name" value="Ig-like_dom_sf"/>
</dbReference>
<dbReference type="Proteomes" id="UP000265200">
    <property type="component" value="Chromosome 17"/>
</dbReference>
<dbReference type="Ensembl" id="ENSORLT00015032572.1">
    <property type="protein sequence ID" value="ENSORLP00015029795.1"/>
    <property type="gene ID" value="ENSORLG00015013134.1"/>
</dbReference>
<reference key="1">
    <citation type="journal article" date="2007" name="Nature">
        <title>The medaka draft genome and insights into vertebrate genome evolution.</title>
        <authorList>
            <person name="Kasahara M."/>
            <person name="Naruse K."/>
            <person name="Sasaki S."/>
            <person name="Nakatani Y."/>
            <person name="Qu W."/>
            <person name="Ahsan B."/>
            <person name="Yamada T."/>
            <person name="Nagayasu Y."/>
            <person name="Doi K."/>
            <person name="Kasai Y."/>
            <person name="Jindo T."/>
            <person name="Kobayashi D."/>
            <person name="Shimada A."/>
            <person name="Toyoda A."/>
            <person name="Kuroki Y."/>
            <person name="Fujiyama A."/>
            <person name="Sasaki T."/>
            <person name="Shimizu A."/>
            <person name="Asakawa S."/>
            <person name="Shimizu N."/>
            <person name="Hashimoto S."/>
            <person name="Yang J."/>
            <person name="Lee Y."/>
            <person name="Matsushima K."/>
            <person name="Sugano S."/>
            <person name="Sakaizumi M."/>
            <person name="Narita T."/>
            <person name="Ohishi K."/>
            <person name="Haga S."/>
            <person name="Ohta F."/>
            <person name="Nomoto H."/>
            <person name="Nogata K."/>
            <person name="Morishita T."/>
            <person name="Endo T."/>
            <person name="Shin-I T."/>
            <person name="Takeda H."/>
            <person name="Morishita S."/>
            <person name="Kohara Y."/>
        </authorList>
    </citation>
    <scope>NUCLEOTIDE SEQUENCE [LARGE SCALE GENOMIC DNA]</scope>
    <source>
        <strain>Hd-rR</strain>
    </source>
</reference>
<keyword evidence="2" id="KW-1064">Adaptive immunity</keyword>
<evidence type="ECO:0000313" key="8">
    <source>
        <dbReference type="Proteomes" id="UP000265200"/>
    </source>
</evidence>
<dbReference type="SMART" id="SM00406">
    <property type="entry name" value="IGv"/>
    <property type="match status" value="1"/>
</dbReference>
<feature type="domain" description="Immunoglobulin V-set" evidence="6">
    <location>
        <begin position="22"/>
        <end position="97"/>
    </location>
</feature>
<dbReference type="SUPFAM" id="SSF48726">
    <property type="entry name" value="Immunoglobulin"/>
    <property type="match status" value="1"/>
</dbReference>
<accession>A0A3P9JBY5</accession>
<dbReference type="AlphaFoldDB" id="A0A3P9JBY5"/>
<keyword evidence="5" id="KW-1133">Transmembrane helix</keyword>
<evidence type="ECO:0000256" key="1">
    <source>
        <dbReference type="ARBA" id="ARBA00022729"/>
    </source>
</evidence>
<keyword evidence="5" id="KW-0812">Transmembrane</keyword>
<keyword evidence="5" id="KW-0472">Membrane</keyword>
<keyword evidence="1" id="KW-0732">Signal</keyword>
<dbReference type="InterPro" id="IPR013106">
    <property type="entry name" value="Ig_V-set"/>
</dbReference>
<organism evidence="7 8">
    <name type="scientific">Oryzias latipes</name>
    <name type="common">Japanese rice fish</name>
    <name type="synonym">Japanese killifish</name>
    <dbReference type="NCBI Taxonomy" id="8090"/>
    <lineage>
        <taxon>Eukaryota</taxon>
        <taxon>Metazoa</taxon>
        <taxon>Chordata</taxon>
        <taxon>Craniata</taxon>
        <taxon>Vertebrata</taxon>
        <taxon>Euteleostomi</taxon>
        <taxon>Actinopterygii</taxon>
        <taxon>Neopterygii</taxon>
        <taxon>Teleostei</taxon>
        <taxon>Neoteleostei</taxon>
        <taxon>Acanthomorphata</taxon>
        <taxon>Ovalentaria</taxon>
        <taxon>Atherinomorphae</taxon>
        <taxon>Beloniformes</taxon>
        <taxon>Adrianichthyidae</taxon>
        <taxon>Oryziinae</taxon>
        <taxon>Oryzias</taxon>
    </lineage>
</organism>
<dbReference type="InterPro" id="IPR013783">
    <property type="entry name" value="Ig-like_fold"/>
</dbReference>
<reference evidence="7" key="3">
    <citation type="submission" date="2025-08" db="UniProtKB">
        <authorList>
            <consortium name="Ensembl"/>
        </authorList>
    </citation>
    <scope>IDENTIFICATION</scope>
    <source>
        <strain evidence="7">HSOK</strain>
    </source>
</reference>
<feature type="transmembrane region" description="Helical" evidence="5">
    <location>
        <begin position="144"/>
        <end position="163"/>
    </location>
</feature>
<keyword evidence="4" id="KW-0393">Immunoglobulin domain</keyword>
<name>A0A3P9JBY5_ORYLA</name>
<evidence type="ECO:0000313" key="7">
    <source>
        <dbReference type="Ensembl" id="ENSORLP00015029795.1"/>
    </source>
</evidence>
<dbReference type="Pfam" id="PF07686">
    <property type="entry name" value="V-set"/>
    <property type="match status" value="1"/>
</dbReference>
<sequence length="171" mass="19457">HIRWILFIPHLMFDKSTLEGASVTLSYKYPKLSTNSYFFWYGQFQGKPPEFLVSHSSSGQIGITNTEGLKIQVENKQIDLQISSAAVSDSAVYYCALQPTVTGNNKTLYKNLQQQNTTTSTRGRSNIKKVHVLRNSGASRNFSWGWIMLLCLIFFLLTTPLLFPYNLFPSF</sequence>
<dbReference type="PANTHER" id="PTHR19367:SF18">
    <property type="entry name" value="T CELL RECEPTOR ALPHA VARIABLE 16"/>
    <property type="match status" value="1"/>
</dbReference>
<dbReference type="PANTHER" id="PTHR19367">
    <property type="entry name" value="T-CELL RECEPTOR ALPHA CHAIN V REGION"/>
    <property type="match status" value="1"/>
</dbReference>
<reference evidence="7 8" key="2">
    <citation type="submission" date="2017-04" db="EMBL/GenBank/DDBJ databases">
        <title>CpG methylation of centromeres and impact of large insertions on vertebrate speciation.</title>
        <authorList>
            <person name="Ichikawa K."/>
            <person name="Yoshimura J."/>
            <person name="Morishita S."/>
        </authorList>
    </citation>
    <scope>NUCLEOTIDE SEQUENCE</scope>
    <source>
        <strain evidence="7 8">HSOK</strain>
    </source>
</reference>
<evidence type="ECO:0000256" key="2">
    <source>
        <dbReference type="ARBA" id="ARBA00023130"/>
    </source>
</evidence>
<reference evidence="7" key="4">
    <citation type="submission" date="2025-09" db="UniProtKB">
        <authorList>
            <consortium name="Ensembl"/>
        </authorList>
    </citation>
    <scope>IDENTIFICATION</scope>
    <source>
        <strain evidence="7">HSOK</strain>
    </source>
</reference>
<evidence type="ECO:0000256" key="3">
    <source>
        <dbReference type="ARBA" id="ARBA00023170"/>
    </source>
</evidence>
<dbReference type="InterPro" id="IPR051287">
    <property type="entry name" value="TCR_variable_region"/>
</dbReference>
<evidence type="ECO:0000259" key="6">
    <source>
        <dbReference type="SMART" id="SM00406"/>
    </source>
</evidence>
<keyword evidence="3" id="KW-0675">Receptor</keyword>
<dbReference type="Gene3D" id="2.60.40.10">
    <property type="entry name" value="Immunoglobulins"/>
    <property type="match status" value="1"/>
</dbReference>
<evidence type="ECO:0000256" key="4">
    <source>
        <dbReference type="ARBA" id="ARBA00023319"/>
    </source>
</evidence>
<protein>
    <recommendedName>
        <fullName evidence="6">Immunoglobulin V-set domain-containing protein</fullName>
    </recommendedName>
</protein>
<evidence type="ECO:0000256" key="5">
    <source>
        <dbReference type="SAM" id="Phobius"/>
    </source>
</evidence>
<keyword evidence="2" id="KW-0391">Immunity</keyword>